<feature type="region of interest" description="Disordered" evidence="1">
    <location>
        <begin position="58"/>
        <end position="82"/>
    </location>
</feature>
<keyword evidence="3" id="KW-1185">Reference proteome</keyword>
<feature type="non-terminal residue" evidence="2">
    <location>
        <position position="1"/>
    </location>
</feature>
<feature type="compositionally biased region" description="Basic and acidic residues" evidence="1">
    <location>
        <begin position="61"/>
        <end position="70"/>
    </location>
</feature>
<dbReference type="Proteomes" id="UP000054047">
    <property type="component" value="Unassembled WGS sequence"/>
</dbReference>
<name>A0A0C2FKP1_9BILA</name>
<reference evidence="2 3" key="1">
    <citation type="submission" date="2013-12" db="EMBL/GenBank/DDBJ databases">
        <title>Draft genome of the parsitic nematode Ancylostoma duodenale.</title>
        <authorList>
            <person name="Mitreva M."/>
        </authorList>
    </citation>
    <scope>NUCLEOTIDE SEQUENCE [LARGE SCALE GENOMIC DNA]</scope>
    <source>
        <strain evidence="2 3">Zhejiang</strain>
    </source>
</reference>
<organism evidence="2 3">
    <name type="scientific">Ancylostoma duodenale</name>
    <dbReference type="NCBI Taxonomy" id="51022"/>
    <lineage>
        <taxon>Eukaryota</taxon>
        <taxon>Metazoa</taxon>
        <taxon>Ecdysozoa</taxon>
        <taxon>Nematoda</taxon>
        <taxon>Chromadorea</taxon>
        <taxon>Rhabditida</taxon>
        <taxon>Rhabditina</taxon>
        <taxon>Rhabditomorpha</taxon>
        <taxon>Strongyloidea</taxon>
        <taxon>Ancylostomatidae</taxon>
        <taxon>Ancylostomatinae</taxon>
        <taxon>Ancylostoma</taxon>
    </lineage>
</organism>
<gene>
    <name evidence="2" type="ORF">ANCDUO_20776</name>
</gene>
<feature type="compositionally biased region" description="Polar residues" evidence="1">
    <location>
        <begin position="73"/>
        <end position="82"/>
    </location>
</feature>
<evidence type="ECO:0000256" key="1">
    <source>
        <dbReference type="SAM" id="MobiDB-lite"/>
    </source>
</evidence>
<dbReference type="AlphaFoldDB" id="A0A0C2FKP1"/>
<sequence>GLKRSCFQDHLDVKVLGSFKTSGTTSSNSSFRRWLAVRSYCSRSVRAQPVAGPVRATTRPMFRDCRKSPPESHPSQALRRQQ</sequence>
<dbReference type="EMBL" id="KN754864">
    <property type="protein sequence ID" value="KIH49150.1"/>
    <property type="molecule type" value="Genomic_DNA"/>
</dbReference>
<evidence type="ECO:0000313" key="2">
    <source>
        <dbReference type="EMBL" id="KIH49150.1"/>
    </source>
</evidence>
<evidence type="ECO:0000313" key="3">
    <source>
        <dbReference type="Proteomes" id="UP000054047"/>
    </source>
</evidence>
<protein>
    <submittedName>
        <fullName evidence="2">Uncharacterized protein</fullName>
    </submittedName>
</protein>
<proteinExistence type="predicted"/>
<accession>A0A0C2FKP1</accession>